<keyword evidence="3" id="KW-1185">Reference proteome</keyword>
<accession>A0A444V1V5</accession>
<sequence length="186" mass="21040">MNFQNIARNSFPDHGWAGTRPPGNSLNVLKHSPQLPRARDQLQRVPGAFTRRLTKTPQSPRSAPESAGCFYEEAHKDTPEPEISSRECRVLLRGDSQRHPRARDQLQRVPGAFTRRLTKTPQSPRSAPESAGCFYEETHKDTPEPEISSRECQVLLRGGSKTPQDFRLHESLTCSQAAQWRSREGE</sequence>
<comment type="caution">
    <text evidence="2">The sequence shown here is derived from an EMBL/GenBank/DDBJ whole genome shotgun (WGS) entry which is preliminary data.</text>
</comment>
<feature type="compositionally biased region" description="Basic and acidic residues" evidence="1">
    <location>
        <begin position="93"/>
        <end position="106"/>
    </location>
</feature>
<reference evidence="2 3" key="1">
    <citation type="submission" date="2019-01" db="EMBL/GenBank/DDBJ databases">
        <title>Draft Genome and Complete Hox-Cluster Characterization of the Sterlet Sturgeon (Acipenser ruthenus).</title>
        <authorList>
            <person name="Wei Q."/>
        </authorList>
    </citation>
    <scope>NUCLEOTIDE SEQUENCE [LARGE SCALE GENOMIC DNA]</scope>
    <source>
        <strain evidence="2">WHYD16114868_AA</strain>
        <tissue evidence="2">Blood</tissue>
    </source>
</reference>
<protein>
    <submittedName>
        <fullName evidence="2">Uncharacterized protein</fullName>
    </submittedName>
</protein>
<evidence type="ECO:0000313" key="3">
    <source>
        <dbReference type="Proteomes" id="UP000289886"/>
    </source>
</evidence>
<dbReference type="EMBL" id="SCEB01003411">
    <property type="protein sequence ID" value="RXM94407.1"/>
    <property type="molecule type" value="Genomic_DNA"/>
</dbReference>
<name>A0A444V1V5_ACIRT</name>
<evidence type="ECO:0000313" key="2">
    <source>
        <dbReference type="EMBL" id="RXM94407.1"/>
    </source>
</evidence>
<proteinExistence type="predicted"/>
<gene>
    <name evidence="2" type="ORF">EOD39_18025</name>
</gene>
<feature type="region of interest" description="Disordered" evidence="1">
    <location>
        <begin position="93"/>
        <end position="148"/>
    </location>
</feature>
<organism evidence="2 3">
    <name type="scientific">Acipenser ruthenus</name>
    <name type="common">Sterlet sturgeon</name>
    <dbReference type="NCBI Taxonomy" id="7906"/>
    <lineage>
        <taxon>Eukaryota</taxon>
        <taxon>Metazoa</taxon>
        <taxon>Chordata</taxon>
        <taxon>Craniata</taxon>
        <taxon>Vertebrata</taxon>
        <taxon>Euteleostomi</taxon>
        <taxon>Actinopterygii</taxon>
        <taxon>Chondrostei</taxon>
        <taxon>Acipenseriformes</taxon>
        <taxon>Acipenseridae</taxon>
        <taxon>Acipenser</taxon>
    </lineage>
</organism>
<dbReference type="AlphaFoldDB" id="A0A444V1V5"/>
<feature type="compositionally biased region" description="Basic and acidic residues" evidence="1">
    <location>
        <begin position="136"/>
        <end position="148"/>
    </location>
</feature>
<feature type="region of interest" description="Disordered" evidence="1">
    <location>
        <begin position="1"/>
        <end position="27"/>
    </location>
</feature>
<dbReference type="Proteomes" id="UP000289886">
    <property type="component" value="Unassembled WGS sequence"/>
</dbReference>
<evidence type="ECO:0000256" key="1">
    <source>
        <dbReference type="SAM" id="MobiDB-lite"/>
    </source>
</evidence>